<accession>A0A8S9TTX7</accession>
<sequence length="150" mass="17426">MDDVLEEEEGSSDENDMDGISEEDEDEASDEDEEIGESKFCAEPKILPKNRRVCVSVRFGSLKKTYDSWETFHAAFEVFQRETYQQFLKRSSTSVKIRNNQMTNDSEAAGKRARKAVNLIPTYWEHYSITFKCIHGQEYKARGKGTRKHR</sequence>
<evidence type="ECO:0000313" key="4">
    <source>
        <dbReference type="Proteomes" id="UP000704712"/>
    </source>
</evidence>
<dbReference type="EMBL" id="JAACNO010002553">
    <property type="protein sequence ID" value="KAF4132295.1"/>
    <property type="molecule type" value="Genomic_DNA"/>
</dbReference>
<proteinExistence type="predicted"/>
<dbReference type="AlphaFoldDB" id="A0A8S9TTX7"/>
<dbReference type="Proteomes" id="UP000704712">
    <property type="component" value="Unassembled WGS sequence"/>
</dbReference>
<comment type="caution">
    <text evidence="3">The sequence shown here is derived from an EMBL/GenBank/DDBJ whole genome shotgun (WGS) entry which is preliminary data.</text>
</comment>
<dbReference type="InterPro" id="IPR048325">
    <property type="entry name" value="ZSWIM3_N"/>
</dbReference>
<name>A0A8S9TTX7_PHYIN</name>
<evidence type="ECO:0000259" key="2">
    <source>
        <dbReference type="Pfam" id="PF21599"/>
    </source>
</evidence>
<gene>
    <name evidence="3" type="ORF">GN958_ATG18528</name>
</gene>
<feature type="domain" description="ZSWIM3 N-terminal" evidence="2">
    <location>
        <begin position="62"/>
        <end position="144"/>
    </location>
</feature>
<dbReference type="Pfam" id="PF21599">
    <property type="entry name" value="ZSWIM3_N"/>
    <property type="match status" value="1"/>
</dbReference>
<evidence type="ECO:0000256" key="1">
    <source>
        <dbReference type="SAM" id="MobiDB-lite"/>
    </source>
</evidence>
<feature type="compositionally biased region" description="Acidic residues" evidence="1">
    <location>
        <begin position="1"/>
        <end position="35"/>
    </location>
</feature>
<feature type="region of interest" description="Disordered" evidence="1">
    <location>
        <begin position="1"/>
        <end position="41"/>
    </location>
</feature>
<organism evidence="3 4">
    <name type="scientific">Phytophthora infestans</name>
    <name type="common">Potato late blight agent</name>
    <name type="synonym">Botrytis infestans</name>
    <dbReference type="NCBI Taxonomy" id="4787"/>
    <lineage>
        <taxon>Eukaryota</taxon>
        <taxon>Sar</taxon>
        <taxon>Stramenopiles</taxon>
        <taxon>Oomycota</taxon>
        <taxon>Peronosporomycetes</taxon>
        <taxon>Peronosporales</taxon>
        <taxon>Peronosporaceae</taxon>
        <taxon>Phytophthora</taxon>
    </lineage>
</organism>
<evidence type="ECO:0000313" key="3">
    <source>
        <dbReference type="EMBL" id="KAF4132295.1"/>
    </source>
</evidence>
<protein>
    <recommendedName>
        <fullName evidence="2">ZSWIM3 N-terminal domain-containing protein</fullName>
    </recommendedName>
</protein>
<reference evidence="3" key="1">
    <citation type="submission" date="2020-03" db="EMBL/GenBank/DDBJ databases">
        <title>Hybrid Assembly of Korean Phytophthora infestans isolates.</title>
        <authorList>
            <person name="Prokchorchik M."/>
            <person name="Lee Y."/>
            <person name="Seo J."/>
            <person name="Cho J.-H."/>
            <person name="Park Y.-E."/>
            <person name="Jang D.-C."/>
            <person name="Im J.-S."/>
            <person name="Choi J.-G."/>
            <person name="Park H.-J."/>
            <person name="Lee G.-B."/>
            <person name="Lee Y.-G."/>
            <person name="Hong S.-Y."/>
            <person name="Cho K."/>
            <person name="Sohn K.H."/>
        </authorList>
    </citation>
    <scope>NUCLEOTIDE SEQUENCE</scope>
    <source>
        <strain evidence="3">KR_2_A2</strain>
    </source>
</reference>